<reference evidence="3 4" key="1">
    <citation type="submission" date="2021-01" db="EMBL/GenBank/DDBJ databases">
        <title>Entomomonas sp. F2A isolated from a house cricket (Acheta domesticus).</title>
        <authorList>
            <person name="Spergser J."/>
            <person name="Busse H.-J."/>
        </authorList>
    </citation>
    <scope>NUCLEOTIDE SEQUENCE [LARGE SCALE GENOMIC DNA]</scope>
    <source>
        <strain evidence="3 4">F2A</strain>
    </source>
</reference>
<evidence type="ECO:0000259" key="1">
    <source>
        <dbReference type="Pfam" id="PF03235"/>
    </source>
</evidence>
<dbReference type="InterPro" id="IPR004919">
    <property type="entry name" value="GmrSD_N"/>
</dbReference>
<sequence>MIKSANQKTVLEVLGKDNNKDNLYRIPDYQREYSWNRDNWDNLYDDLRGNEDGYFLGSIICIVDEKEEYLELIDGQQRLTSISLLLMALYEKINDVFKNHDDVRGRIQDDIDLNANWTSLHFMLYISKKKKARLILSMQNKNYEDYNYLIQKNFNKTDIFQPQSYFSNRRLAKAYSYFYDRLGEFDNENKFKTVEDLFDLLDKIMSAMLVKIDVGDISSAFILFESLNNRGMPLTPIDLIKSSIIGRIGGNPNDSNKRWQIIINNVPDYPNQERFLRHYYHAYKHRPEIAVKNFPKPTKSNLIKIYGEHINKNAKFIFNELINQSEVYKKIISPELMDTDDNYFRYREKLIDLKRLGVVPANALILYLFSQYPTQDHSRLLDYLEAWFIRRQLTNYPATNKLDQIFIDIIEANVGEKYFPIDDAIKQLNLLITNISDEDFVKNLTSMNLYEDYRHPLRYLLIKLEKMERTKEGNVDFDELDKNKKPIWTIEHIYPQKPKEILVWNFTEEDREKYLHSLGNLTLTCYNNSLSNKSFEEKYINIKDSNGKDIGLKSGTVKINNFLLDVTEWLPEHVEKRGKQLAMKFAKLFKI</sequence>
<evidence type="ECO:0000313" key="4">
    <source>
        <dbReference type="Proteomes" id="UP000595278"/>
    </source>
</evidence>
<feature type="domain" description="GmrSD restriction endonucleases C-terminal" evidence="2">
    <location>
        <begin position="436"/>
        <end position="582"/>
    </location>
</feature>
<evidence type="ECO:0000313" key="3">
    <source>
        <dbReference type="EMBL" id="QQP84707.1"/>
    </source>
</evidence>
<feature type="domain" description="GmrSD restriction endonucleases N-terminal" evidence="1">
    <location>
        <begin position="17"/>
        <end position="244"/>
    </location>
</feature>
<dbReference type="RefSeq" id="WP_201090604.1">
    <property type="nucleotide sequence ID" value="NZ_CP067393.1"/>
</dbReference>
<dbReference type="EMBL" id="CP067393">
    <property type="protein sequence ID" value="QQP84707.1"/>
    <property type="molecule type" value="Genomic_DNA"/>
</dbReference>
<organism evidence="3 4">
    <name type="scientific">Entomomonas asaccharolytica</name>
    <dbReference type="NCBI Taxonomy" id="2785331"/>
    <lineage>
        <taxon>Bacteria</taxon>
        <taxon>Pseudomonadati</taxon>
        <taxon>Pseudomonadota</taxon>
        <taxon>Gammaproteobacteria</taxon>
        <taxon>Pseudomonadales</taxon>
        <taxon>Pseudomonadaceae</taxon>
        <taxon>Entomomonas</taxon>
    </lineage>
</organism>
<accession>A0A974NE38</accession>
<dbReference type="PANTHER" id="PTHR35149:SF2">
    <property type="entry name" value="DUF262 DOMAIN-CONTAINING PROTEIN"/>
    <property type="match status" value="1"/>
</dbReference>
<dbReference type="Pfam" id="PF03235">
    <property type="entry name" value="GmrSD_N"/>
    <property type="match status" value="1"/>
</dbReference>
<dbReference type="Pfam" id="PF07510">
    <property type="entry name" value="GmrSD_C"/>
    <property type="match status" value="1"/>
</dbReference>
<protein>
    <submittedName>
        <fullName evidence="3">DUF262 domain-containing protein</fullName>
    </submittedName>
</protein>
<dbReference type="KEGG" id="eaz:JHT90_09840"/>
<keyword evidence="4" id="KW-1185">Reference proteome</keyword>
<dbReference type="PANTHER" id="PTHR35149">
    <property type="entry name" value="SLL5132 PROTEIN"/>
    <property type="match status" value="1"/>
</dbReference>
<dbReference type="InterPro" id="IPR011089">
    <property type="entry name" value="GmrSD_C"/>
</dbReference>
<evidence type="ECO:0000259" key="2">
    <source>
        <dbReference type="Pfam" id="PF07510"/>
    </source>
</evidence>
<gene>
    <name evidence="3" type="ORF">JHT90_09840</name>
</gene>
<dbReference type="AlphaFoldDB" id="A0A974NE38"/>
<dbReference type="Proteomes" id="UP000595278">
    <property type="component" value="Chromosome"/>
</dbReference>
<name>A0A974NE38_9GAMM</name>
<proteinExistence type="predicted"/>